<name>A0ABV6ARD6_9HYPH</name>
<dbReference type="InterPro" id="IPR022789">
    <property type="entry name" value="ParD"/>
</dbReference>
<evidence type="ECO:0000256" key="2">
    <source>
        <dbReference type="ARBA" id="ARBA00022649"/>
    </source>
</evidence>
<organism evidence="3 4">
    <name type="scientific">Rhizobium puerariae</name>
    <dbReference type="NCBI Taxonomy" id="1585791"/>
    <lineage>
        <taxon>Bacteria</taxon>
        <taxon>Pseudomonadati</taxon>
        <taxon>Pseudomonadota</taxon>
        <taxon>Alphaproteobacteria</taxon>
        <taxon>Hyphomicrobiales</taxon>
        <taxon>Rhizobiaceae</taxon>
        <taxon>Rhizobium/Agrobacterium group</taxon>
        <taxon>Rhizobium</taxon>
    </lineage>
</organism>
<dbReference type="PANTHER" id="PTHR36582:SF2">
    <property type="entry name" value="ANTITOXIN PARD"/>
    <property type="match status" value="1"/>
</dbReference>
<evidence type="ECO:0000313" key="3">
    <source>
        <dbReference type="EMBL" id="MFB9953193.1"/>
    </source>
</evidence>
<dbReference type="InterPro" id="IPR010985">
    <property type="entry name" value="Ribbon_hlx_hlx"/>
</dbReference>
<keyword evidence="2" id="KW-1277">Toxin-antitoxin system</keyword>
<dbReference type="Proteomes" id="UP001589692">
    <property type="component" value="Unassembled WGS sequence"/>
</dbReference>
<dbReference type="InterPro" id="IPR038296">
    <property type="entry name" value="ParD_sf"/>
</dbReference>
<dbReference type="CDD" id="cd22231">
    <property type="entry name" value="RHH_NikR_HicB-like"/>
    <property type="match status" value="1"/>
</dbReference>
<dbReference type="SUPFAM" id="SSF47598">
    <property type="entry name" value="Ribbon-helix-helix"/>
    <property type="match status" value="1"/>
</dbReference>
<sequence length="111" mass="12497">MTLLFKGSSGYGILAKSCQHDRCVTWDRLMGKMTSITVDEELTEFIDRQVGEGHYSSASEVVEAALRLLRDSEAGIEAVRAAIEEGEASDEPRPFDFDEFIAKKRALRRQR</sequence>
<dbReference type="NCBIfam" id="TIGR02606">
    <property type="entry name" value="antidote_CC2985"/>
    <property type="match status" value="1"/>
</dbReference>
<protein>
    <submittedName>
        <fullName evidence="3">Type II toxin-antitoxin system ParD family antitoxin</fullName>
    </submittedName>
</protein>
<gene>
    <name evidence="3" type="ORF">ACFFP0_30520</name>
</gene>
<dbReference type="EMBL" id="JBHMAA010000052">
    <property type="protein sequence ID" value="MFB9953193.1"/>
    <property type="molecule type" value="Genomic_DNA"/>
</dbReference>
<accession>A0ABV6ARD6</accession>
<evidence type="ECO:0000256" key="1">
    <source>
        <dbReference type="ARBA" id="ARBA00008580"/>
    </source>
</evidence>
<comment type="caution">
    <text evidence="3">The sequence shown here is derived from an EMBL/GenBank/DDBJ whole genome shotgun (WGS) entry which is preliminary data.</text>
</comment>
<comment type="similarity">
    <text evidence="1">Belongs to the ParD antitoxin family.</text>
</comment>
<dbReference type="PANTHER" id="PTHR36582">
    <property type="entry name" value="ANTITOXIN PARD"/>
    <property type="match status" value="1"/>
</dbReference>
<dbReference type="Gene3D" id="6.10.10.120">
    <property type="entry name" value="Antitoxin ParD1-like"/>
    <property type="match status" value="1"/>
</dbReference>
<dbReference type="Pfam" id="PF03693">
    <property type="entry name" value="ParD_antitoxin"/>
    <property type="match status" value="1"/>
</dbReference>
<proteinExistence type="inferred from homology"/>
<dbReference type="RefSeq" id="WP_377265995.1">
    <property type="nucleotide sequence ID" value="NZ_JBHMAA010000052.1"/>
</dbReference>
<evidence type="ECO:0000313" key="4">
    <source>
        <dbReference type="Proteomes" id="UP001589692"/>
    </source>
</evidence>
<reference evidence="3 4" key="1">
    <citation type="submission" date="2024-09" db="EMBL/GenBank/DDBJ databases">
        <authorList>
            <person name="Sun Q."/>
            <person name="Mori K."/>
        </authorList>
    </citation>
    <scope>NUCLEOTIDE SEQUENCE [LARGE SCALE GENOMIC DNA]</scope>
    <source>
        <strain evidence="3 4">TBRC 4938</strain>
    </source>
</reference>
<keyword evidence="4" id="KW-1185">Reference proteome</keyword>